<keyword evidence="5 8" id="KW-0812">Transmembrane</keyword>
<evidence type="ECO:0000256" key="7">
    <source>
        <dbReference type="ARBA" id="ARBA00023136"/>
    </source>
</evidence>
<keyword evidence="4" id="KW-0309">Germination</keyword>
<protein>
    <submittedName>
        <fullName evidence="9">Endospore germination permease</fullName>
    </submittedName>
</protein>
<feature type="transmembrane region" description="Helical" evidence="8">
    <location>
        <begin position="140"/>
        <end position="162"/>
    </location>
</feature>
<reference evidence="9 10" key="1">
    <citation type="submission" date="2023-03" db="EMBL/GenBank/DDBJ databases">
        <title>Novel Species.</title>
        <authorList>
            <person name="Ma S."/>
        </authorList>
    </citation>
    <scope>NUCLEOTIDE SEQUENCE [LARGE SCALE GENOMIC DNA]</scope>
    <source>
        <strain evidence="9 10">LIND6LT2</strain>
    </source>
</reference>
<dbReference type="PANTHER" id="PTHR34975">
    <property type="entry name" value="SPORE GERMINATION PROTEIN A2"/>
    <property type="match status" value="1"/>
</dbReference>
<evidence type="ECO:0000256" key="1">
    <source>
        <dbReference type="ARBA" id="ARBA00004141"/>
    </source>
</evidence>
<dbReference type="EMBL" id="CP121687">
    <property type="protein sequence ID" value="WZL69776.1"/>
    <property type="molecule type" value="Genomic_DNA"/>
</dbReference>
<organism evidence="9 10">
    <name type="scientific">Defluviitalea saccharophila</name>
    <dbReference type="NCBI Taxonomy" id="879970"/>
    <lineage>
        <taxon>Bacteria</taxon>
        <taxon>Bacillati</taxon>
        <taxon>Bacillota</taxon>
        <taxon>Clostridia</taxon>
        <taxon>Lachnospirales</taxon>
        <taxon>Defluviitaleaceae</taxon>
        <taxon>Defluviitalea</taxon>
    </lineage>
</organism>
<evidence type="ECO:0000256" key="4">
    <source>
        <dbReference type="ARBA" id="ARBA00022544"/>
    </source>
</evidence>
<feature type="transmembrane region" description="Helical" evidence="8">
    <location>
        <begin position="303"/>
        <end position="320"/>
    </location>
</feature>
<comment type="similarity">
    <text evidence="2">Belongs to the amino acid-polyamine-organocation (APC) superfamily. Spore germination protein (SGP) (TC 2.A.3.9) family.</text>
</comment>
<feature type="transmembrane region" description="Helical" evidence="8">
    <location>
        <begin position="40"/>
        <end position="59"/>
    </location>
</feature>
<dbReference type="NCBIfam" id="TIGR00912">
    <property type="entry name" value="2A0309"/>
    <property type="match status" value="1"/>
</dbReference>
<feature type="transmembrane region" description="Helical" evidence="8">
    <location>
        <begin position="182"/>
        <end position="204"/>
    </location>
</feature>
<evidence type="ECO:0000256" key="5">
    <source>
        <dbReference type="ARBA" id="ARBA00022692"/>
    </source>
</evidence>
<name>A0ABZ2Y562_9FIRM</name>
<comment type="subcellular location">
    <subcellularLocation>
        <location evidence="1">Membrane</location>
        <topology evidence="1">Multi-pass membrane protein</topology>
    </subcellularLocation>
</comment>
<feature type="transmembrane region" description="Helical" evidence="8">
    <location>
        <begin position="12"/>
        <end position="28"/>
    </location>
</feature>
<keyword evidence="7 8" id="KW-0472">Membrane</keyword>
<sequence>MILIDRFNTKHLAFVLMGTTIVSLKTYPTVFTRSGGRDTWIAFIISSVVIFFYAWFMFSSFKKTNCYNLHKIYCGAAGKYLGNFFIILYGLTLFLTLLESASVEANSMHTNMLLETPTWYIVLFFVFPAIYTVKKGRAAIMIATIISMILVTLSGINLAILTSKYKHFNYLLPILRNGVTPGLIKSFFQSIGLYGCLSISFPYLEDLDNKKNLVKHELLVMLFIIQIEIVAIVGITVTFDIRYLNTMSYPKLLQTQLVDLAHFLESGEFFVMLQILGGWYIKYVLTFYALMKILHYIKLHDKYVIYTTSLLVLIGALSLSNNLFNLFKYLNYFSYICLFNFVIVPFFMMLIFRIRKKTA</sequence>
<dbReference type="Pfam" id="PF03845">
    <property type="entry name" value="Spore_permease"/>
    <property type="match status" value="1"/>
</dbReference>
<dbReference type="PANTHER" id="PTHR34975:SF2">
    <property type="entry name" value="SPORE GERMINATION PROTEIN A2"/>
    <property type="match status" value="1"/>
</dbReference>
<dbReference type="Proteomes" id="UP001486565">
    <property type="component" value="Chromosome"/>
</dbReference>
<keyword evidence="10" id="KW-1185">Reference proteome</keyword>
<dbReference type="RefSeq" id="WP_341876763.1">
    <property type="nucleotide sequence ID" value="NZ_CP121687.1"/>
</dbReference>
<gene>
    <name evidence="9" type="ORF">QBE51_13485</name>
</gene>
<keyword evidence="3" id="KW-0813">Transport</keyword>
<feature type="transmembrane region" description="Helical" evidence="8">
    <location>
        <begin position="216"/>
        <end position="239"/>
    </location>
</feature>
<evidence type="ECO:0000256" key="6">
    <source>
        <dbReference type="ARBA" id="ARBA00022989"/>
    </source>
</evidence>
<dbReference type="InterPro" id="IPR004761">
    <property type="entry name" value="Spore_GerAB"/>
</dbReference>
<evidence type="ECO:0000256" key="8">
    <source>
        <dbReference type="SAM" id="Phobius"/>
    </source>
</evidence>
<feature type="transmembrane region" description="Helical" evidence="8">
    <location>
        <begin position="118"/>
        <end position="133"/>
    </location>
</feature>
<accession>A0ABZ2Y562</accession>
<evidence type="ECO:0000313" key="9">
    <source>
        <dbReference type="EMBL" id="WZL69776.1"/>
    </source>
</evidence>
<evidence type="ECO:0000256" key="3">
    <source>
        <dbReference type="ARBA" id="ARBA00022448"/>
    </source>
</evidence>
<feature type="transmembrane region" description="Helical" evidence="8">
    <location>
        <begin position="332"/>
        <end position="352"/>
    </location>
</feature>
<proteinExistence type="inferred from homology"/>
<feature type="transmembrane region" description="Helical" evidence="8">
    <location>
        <begin position="269"/>
        <end position="291"/>
    </location>
</feature>
<feature type="transmembrane region" description="Helical" evidence="8">
    <location>
        <begin position="80"/>
        <end position="98"/>
    </location>
</feature>
<evidence type="ECO:0000313" key="10">
    <source>
        <dbReference type="Proteomes" id="UP001486565"/>
    </source>
</evidence>
<evidence type="ECO:0000256" key="2">
    <source>
        <dbReference type="ARBA" id="ARBA00007998"/>
    </source>
</evidence>
<keyword evidence="6 8" id="KW-1133">Transmembrane helix</keyword>